<evidence type="ECO:0000259" key="4">
    <source>
        <dbReference type="PROSITE" id="PS50110"/>
    </source>
</evidence>
<dbReference type="Pfam" id="PF00072">
    <property type="entry name" value="Response_reg"/>
    <property type="match status" value="1"/>
</dbReference>
<dbReference type="EMBL" id="BJTG01000006">
    <property type="protein sequence ID" value="GEJ58078.1"/>
    <property type="molecule type" value="Genomic_DNA"/>
</dbReference>
<dbReference type="RefSeq" id="WP_176066266.1">
    <property type="nucleotide sequence ID" value="NZ_BJTG01000006.1"/>
</dbReference>
<dbReference type="PROSITE" id="PS50110">
    <property type="entry name" value="RESPONSE_REGULATORY"/>
    <property type="match status" value="1"/>
</dbReference>
<organism evidence="5 6">
    <name type="scientific">Anaeromyxobacter diazotrophicus</name>
    <dbReference type="NCBI Taxonomy" id="2590199"/>
    <lineage>
        <taxon>Bacteria</taxon>
        <taxon>Pseudomonadati</taxon>
        <taxon>Myxococcota</taxon>
        <taxon>Myxococcia</taxon>
        <taxon>Myxococcales</taxon>
        <taxon>Cystobacterineae</taxon>
        <taxon>Anaeromyxobacteraceae</taxon>
        <taxon>Anaeromyxobacter</taxon>
    </lineage>
</organism>
<gene>
    <name evidence="5" type="ORF">AMYX_28190</name>
</gene>
<protein>
    <recommendedName>
        <fullName evidence="4">Response regulatory domain-containing protein</fullName>
    </recommendedName>
</protein>
<dbReference type="AlphaFoldDB" id="A0A7I9VPC3"/>
<dbReference type="SMART" id="SM00448">
    <property type="entry name" value="REC"/>
    <property type="match status" value="1"/>
</dbReference>
<accession>A0A7I9VPC3</accession>
<evidence type="ECO:0000313" key="5">
    <source>
        <dbReference type="EMBL" id="GEJ58078.1"/>
    </source>
</evidence>
<dbReference type="GO" id="GO:0000160">
    <property type="term" value="P:phosphorelay signal transduction system"/>
    <property type="evidence" value="ECO:0007669"/>
    <property type="project" value="InterPro"/>
</dbReference>
<dbReference type="CDD" id="cd00156">
    <property type="entry name" value="REC"/>
    <property type="match status" value="1"/>
</dbReference>
<feature type="domain" description="Response regulatory" evidence="4">
    <location>
        <begin position="34"/>
        <end position="146"/>
    </location>
</feature>
<reference evidence="6" key="1">
    <citation type="journal article" date="2020" name="Appl. Environ. Microbiol.">
        <title>Diazotrophic Anaeromyxobacter Isolates from Soils.</title>
        <authorList>
            <person name="Masuda Y."/>
            <person name="Yamanaka H."/>
            <person name="Xu Z.X."/>
            <person name="Shiratori Y."/>
            <person name="Aono T."/>
            <person name="Amachi S."/>
            <person name="Senoo K."/>
            <person name="Itoh H."/>
        </authorList>
    </citation>
    <scope>NUCLEOTIDE SEQUENCE [LARGE SCALE GENOMIC DNA]</scope>
    <source>
        <strain evidence="6">R267</strain>
    </source>
</reference>
<evidence type="ECO:0000256" key="3">
    <source>
        <dbReference type="SAM" id="MobiDB-lite"/>
    </source>
</evidence>
<dbReference type="Gene3D" id="3.40.50.2300">
    <property type="match status" value="1"/>
</dbReference>
<dbReference type="SUPFAM" id="SSF52172">
    <property type="entry name" value="CheY-like"/>
    <property type="match status" value="1"/>
</dbReference>
<feature type="compositionally biased region" description="Basic and acidic residues" evidence="3">
    <location>
        <begin position="15"/>
        <end position="24"/>
    </location>
</feature>
<feature type="modified residue" description="4-aspartylphosphate" evidence="2">
    <location>
        <position position="84"/>
    </location>
</feature>
<keyword evidence="6" id="KW-1185">Reference proteome</keyword>
<dbReference type="Proteomes" id="UP000503640">
    <property type="component" value="Unassembled WGS sequence"/>
</dbReference>
<dbReference type="InterPro" id="IPR001789">
    <property type="entry name" value="Sig_transdc_resp-reg_receiver"/>
</dbReference>
<dbReference type="InterPro" id="IPR011006">
    <property type="entry name" value="CheY-like_superfamily"/>
</dbReference>
<keyword evidence="1 2" id="KW-0597">Phosphoprotein</keyword>
<evidence type="ECO:0000313" key="6">
    <source>
        <dbReference type="Proteomes" id="UP000503640"/>
    </source>
</evidence>
<evidence type="ECO:0000256" key="2">
    <source>
        <dbReference type="PROSITE-ProRule" id="PRU00169"/>
    </source>
</evidence>
<feature type="region of interest" description="Disordered" evidence="3">
    <location>
        <begin position="1"/>
        <end position="24"/>
    </location>
</feature>
<name>A0A7I9VPC3_9BACT</name>
<dbReference type="InterPro" id="IPR050595">
    <property type="entry name" value="Bact_response_regulator"/>
</dbReference>
<sequence>MLAADPHAHPASPHPEPERDLPPDAERHVDARARVLVVEDEHELRQLIAQWLELRGYQVVEAADGVDAVDLLQAGLEPDLILLDLTMPRMDGRAFLDWLRAQPKHAHRRVIVASGYLDEDPPVRADRTFAKPFRPDLLERELARLVSE</sequence>
<dbReference type="PANTHER" id="PTHR44591:SF3">
    <property type="entry name" value="RESPONSE REGULATORY DOMAIN-CONTAINING PROTEIN"/>
    <property type="match status" value="1"/>
</dbReference>
<comment type="caution">
    <text evidence="5">The sequence shown here is derived from an EMBL/GenBank/DDBJ whole genome shotgun (WGS) entry which is preliminary data.</text>
</comment>
<evidence type="ECO:0000256" key="1">
    <source>
        <dbReference type="ARBA" id="ARBA00022553"/>
    </source>
</evidence>
<feature type="compositionally biased region" description="Low complexity" evidence="3">
    <location>
        <begin position="1"/>
        <end position="11"/>
    </location>
</feature>
<dbReference type="PANTHER" id="PTHR44591">
    <property type="entry name" value="STRESS RESPONSE REGULATOR PROTEIN 1"/>
    <property type="match status" value="1"/>
</dbReference>
<proteinExistence type="predicted"/>